<dbReference type="AlphaFoldDB" id="A0A941IX01"/>
<evidence type="ECO:0000313" key="1">
    <source>
        <dbReference type="EMBL" id="MBR8534869.1"/>
    </source>
</evidence>
<name>A0A941IX01_9BACT</name>
<comment type="caution">
    <text evidence="1">The sequence shown here is derived from an EMBL/GenBank/DDBJ whole genome shotgun (WGS) entry which is preliminary data.</text>
</comment>
<gene>
    <name evidence="1" type="ORF">KDU71_04795</name>
</gene>
<protein>
    <submittedName>
        <fullName evidence="1">Uncharacterized protein</fullName>
    </submittedName>
</protein>
<dbReference type="Proteomes" id="UP000679220">
    <property type="component" value="Unassembled WGS sequence"/>
</dbReference>
<dbReference type="EMBL" id="JAGTAR010000005">
    <property type="protein sequence ID" value="MBR8534869.1"/>
    <property type="molecule type" value="Genomic_DNA"/>
</dbReference>
<dbReference type="RefSeq" id="WP_212188773.1">
    <property type="nucleotide sequence ID" value="NZ_JAGTAR010000005.1"/>
</dbReference>
<evidence type="ECO:0000313" key="2">
    <source>
        <dbReference type="Proteomes" id="UP000679220"/>
    </source>
</evidence>
<keyword evidence="2" id="KW-1185">Reference proteome</keyword>
<reference evidence="1" key="2">
    <citation type="submission" date="2021-04" db="EMBL/GenBank/DDBJ databases">
        <authorList>
            <person name="Zhang T."/>
            <person name="Zhang Y."/>
            <person name="Lu D."/>
            <person name="Zuo D."/>
            <person name="Du Z."/>
        </authorList>
    </citation>
    <scope>NUCLEOTIDE SEQUENCE</scope>
    <source>
        <strain evidence="1">JR1</strain>
    </source>
</reference>
<accession>A0A941IX01</accession>
<organism evidence="1 2">
    <name type="scientific">Carboxylicivirga sediminis</name>
    <dbReference type="NCBI Taxonomy" id="2006564"/>
    <lineage>
        <taxon>Bacteria</taxon>
        <taxon>Pseudomonadati</taxon>
        <taxon>Bacteroidota</taxon>
        <taxon>Bacteroidia</taxon>
        <taxon>Marinilabiliales</taxon>
        <taxon>Marinilabiliaceae</taxon>
        <taxon>Carboxylicivirga</taxon>
    </lineage>
</organism>
<reference evidence="1" key="1">
    <citation type="journal article" date="2018" name="Int. J. Syst. Evol. Microbiol.">
        <title>Carboxylicivirga sediminis sp. nov., isolated from coastal sediment.</title>
        <authorList>
            <person name="Wang F.Q."/>
            <person name="Ren L.H."/>
            <person name="Zou R.J."/>
            <person name="Sun Y.Z."/>
            <person name="Liu X.J."/>
            <person name="Jiang F."/>
            <person name="Liu L.J."/>
        </authorList>
    </citation>
    <scope>NUCLEOTIDE SEQUENCE</scope>
    <source>
        <strain evidence="1">JR1</strain>
    </source>
</reference>
<proteinExistence type="predicted"/>
<sequence>MIRQFSLLVLIMFSINLFAQESKEWAERLNALEVKLDPNNKRFELQELNKALHSIWKSDTELNEIMRHTKKLQVVKSEDLEMVVVAFGTNTYSGVYQLEWLVNYAGKTWSYSEEVQITEAKSNVSLIINIAQKQEDIYSVSIHRGKKQLINASDLVTKGLFEHLQMLTEDTQKDSLNNIIEKRLMRLWTDKEYYENGFSQLKRMKTLHSKDGRVKVCTYNIQKKDFKQHFYGAVIINDESIIVKPLIDTSDKIKSPERSTLSDKKWYGALYLDIIENQSGNQTYYTLIGYKGHDEFMKRRVLDVLIVQNNRIRFGAPIFKTDRLTRNRIVFEYSAKATMMLRYDTNQKMIVFDNLEPADPMFRGVYQYYGPDFSYNAFKFSKGVWELKKDIDLRNPKRQ</sequence>